<dbReference type="Proteomes" id="UP001367676">
    <property type="component" value="Unassembled WGS sequence"/>
</dbReference>
<keyword evidence="2" id="KW-1185">Reference proteome</keyword>
<reference evidence="1 2" key="1">
    <citation type="submission" date="2024-03" db="EMBL/GenBank/DDBJ databases">
        <title>Adaptation during the transition from Ophiocordyceps entomopathogen to insect associate is accompanied by gene loss and intensified selection.</title>
        <authorList>
            <person name="Ward C.M."/>
            <person name="Onetto C.A."/>
            <person name="Borneman A.R."/>
        </authorList>
    </citation>
    <scope>NUCLEOTIDE SEQUENCE [LARGE SCALE GENOMIC DNA]</scope>
    <source>
        <strain evidence="1">AWRI1</strain>
        <tissue evidence="1">Single Adult Female</tissue>
    </source>
</reference>
<dbReference type="AlphaFoldDB" id="A0AAN9TLW4"/>
<proteinExistence type="predicted"/>
<sequence length="527" mass="61320">MIYIHRHILDRRYGLKRWQIGEIASKIGQLYYHYYIRTSDINNLWEAYSFYSAIRSRQYYSGVSLEDKSELMIKKLRYYARFIAVCLLMKKLKTVEDLLHELDLQVVDYNSTYEPDDQIEWSVVIQEVKAFLAAEAVVNILHSDQNAIVLSHRLTPRTTPPVERLAAMTLSLHEIIIIGNVTDQAKFSEMTIDMFRMIQTLEREKRNEEFNHTSDPPSRASFEKSFSFSSTRGYYSGITPPYTENFNRGKRDNPHKYILYKPSITQIMMFLATGFKELPANGVLLMYISADGCFPLATNSPHSSSYDMGGVITSCRKEIDGFNKNLLNVKEIHCLFPGDLHPFTRKPLFLIVDSDNSHPFEYVRQYFGHPFVVLMSPQMLPPPFKGYHRNGNLFTLFLHSPLTAVCLICKISSLTVQHWERCQAVVDRFIAEASALFTRSTVDLNYLQFFGDDFLRLIILRYIFCEVVLRNHEVFKLPDFRPRCYPPLPESEIIEHPVLLHFIYDLAALLEVRNQFVNSNPQPHMPE</sequence>
<gene>
    <name evidence="1" type="ORF">V9T40_010474</name>
</gene>
<dbReference type="GO" id="GO:0003714">
    <property type="term" value="F:transcription corepressor activity"/>
    <property type="evidence" value="ECO:0007669"/>
    <property type="project" value="InterPro"/>
</dbReference>
<accession>A0AAN9TLW4</accession>
<protein>
    <recommendedName>
        <fullName evidence="3">Protein SCAI</fullName>
    </recommendedName>
</protein>
<dbReference type="EMBL" id="JBBCAQ010000035">
    <property type="protein sequence ID" value="KAK7578269.1"/>
    <property type="molecule type" value="Genomic_DNA"/>
</dbReference>
<dbReference type="InterPro" id="IPR022709">
    <property type="entry name" value="SCAI"/>
</dbReference>
<name>A0AAN9TLW4_9HEMI</name>
<dbReference type="Pfam" id="PF12070">
    <property type="entry name" value="SCAI"/>
    <property type="match status" value="1"/>
</dbReference>
<evidence type="ECO:0000313" key="2">
    <source>
        <dbReference type="Proteomes" id="UP001367676"/>
    </source>
</evidence>
<evidence type="ECO:0008006" key="3">
    <source>
        <dbReference type="Google" id="ProtNLM"/>
    </source>
</evidence>
<organism evidence="1 2">
    <name type="scientific">Parthenolecanium corni</name>
    <dbReference type="NCBI Taxonomy" id="536013"/>
    <lineage>
        <taxon>Eukaryota</taxon>
        <taxon>Metazoa</taxon>
        <taxon>Ecdysozoa</taxon>
        <taxon>Arthropoda</taxon>
        <taxon>Hexapoda</taxon>
        <taxon>Insecta</taxon>
        <taxon>Pterygota</taxon>
        <taxon>Neoptera</taxon>
        <taxon>Paraneoptera</taxon>
        <taxon>Hemiptera</taxon>
        <taxon>Sternorrhyncha</taxon>
        <taxon>Coccoidea</taxon>
        <taxon>Coccidae</taxon>
        <taxon>Parthenolecanium</taxon>
    </lineage>
</organism>
<dbReference type="PANTHER" id="PTHR21243">
    <property type="entry name" value="PROTEIN SCAI"/>
    <property type="match status" value="1"/>
</dbReference>
<dbReference type="GO" id="GO:0006351">
    <property type="term" value="P:DNA-templated transcription"/>
    <property type="evidence" value="ECO:0007669"/>
    <property type="project" value="InterPro"/>
</dbReference>
<evidence type="ECO:0000313" key="1">
    <source>
        <dbReference type="EMBL" id="KAK7578269.1"/>
    </source>
</evidence>
<comment type="caution">
    <text evidence="1">The sequence shown here is derived from an EMBL/GenBank/DDBJ whole genome shotgun (WGS) entry which is preliminary data.</text>
</comment>